<dbReference type="STRING" id="1423813.FC26_GL002240"/>
<accession>A0A0R2A253</accession>
<sequence length="171" mass="17310">MAISYNIYQKEGDTANWTKLGTATAKTYTVNNLKPKTEYTFAVTATNGLREGDKTAVVTVTTANIATTAVTIAVDTKSLEVGGTAKASVTITPADETDGAASYTSDTPAVASVDASTGAIKALKEGKANITAKVGTITSAAISVTVYAALVTVTNLAASGTTTTGTTLTWS</sequence>
<organism evidence="2 3">
    <name type="scientific">Paucilactobacillus vaccinostercus DSM 20634</name>
    <dbReference type="NCBI Taxonomy" id="1423813"/>
    <lineage>
        <taxon>Bacteria</taxon>
        <taxon>Bacillati</taxon>
        <taxon>Bacillota</taxon>
        <taxon>Bacilli</taxon>
        <taxon>Lactobacillales</taxon>
        <taxon>Lactobacillaceae</taxon>
        <taxon>Paucilactobacillus</taxon>
    </lineage>
</organism>
<dbReference type="RefSeq" id="WP_235809490.1">
    <property type="nucleotide sequence ID" value="NZ_AYYY01000043.1"/>
</dbReference>
<dbReference type="InterPro" id="IPR036116">
    <property type="entry name" value="FN3_sf"/>
</dbReference>
<dbReference type="AlphaFoldDB" id="A0A0R2A253"/>
<gene>
    <name evidence="2" type="ORF">FC26_GL002240</name>
</gene>
<dbReference type="Pfam" id="PF00041">
    <property type="entry name" value="fn3"/>
    <property type="match status" value="1"/>
</dbReference>
<keyword evidence="3" id="KW-1185">Reference proteome</keyword>
<dbReference type="Pfam" id="PF02368">
    <property type="entry name" value="Big_2"/>
    <property type="match status" value="1"/>
</dbReference>
<proteinExistence type="predicted"/>
<dbReference type="InterPro" id="IPR008964">
    <property type="entry name" value="Invasin/intimin_cell_adhesion"/>
</dbReference>
<dbReference type="PATRIC" id="fig|1423813.3.peg.2282"/>
<dbReference type="InterPro" id="IPR003961">
    <property type="entry name" value="FN3_dom"/>
</dbReference>
<comment type="caution">
    <text evidence="2">The sequence shown here is derived from an EMBL/GenBank/DDBJ whole genome shotgun (WGS) entry which is preliminary data.</text>
</comment>
<dbReference type="SMART" id="SM00635">
    <property type="entry name" value="BID_2"/>
    <property type="match status" value="1"/>
</dbReference>
<dbReference type="InterPro" id="IPR003343">
    <property type="entry name" value="Big_2"/>
</dbReference>
<evidence type="ECO:0000313" key="3">
    <source>
        <dbReference type="Proteomes" id="UP000051733"/>
    </source>
</evidence>
<dbReference type="InterPro" id="IPR013783">
    <property type="entry name" value="Ig-like_fold"/>
</dbReference>
<dbReference type="PROSITE" id="PS50853">
    <property type="entry name" value="FN3"/>
    <property type="match status" value="1"/>
</dbReference>
<dbReference type="SUPFAM" id="SSF49265">
    <property type="entry name" value="Fibronectin type III"/>
    <property type="match status" value="1"/>
</dbReference>
<dbReference type="Gene3D" id="2.60.40.10">
    <property type="entry name" value="Immunoglobulins"/>
    <property type="match status" value="1"/>
</dbReference>
<name>A0A0R2A253_9LACO</name>
<dbReference type="Gene3D" id="2.60.40.1080">
    <property type="match status" value="1"/>
</dbReference>
<dbReference type="EMBL" id="AYYY01000043">
    <property type="protein sequence ID" value="KRM61024.1"/>
    <property type="molecule type" value="Genomic_DNA"/>
</dbReference>
<dbReference type="Proteomes" id="UP000051733">
    <property type="component" value="Unassembled WGS sequence"/>
</dbReference>
<dbReference type="SUPFAM" id="SSF49373">
    <property type="entry name" value="Invasin/intimin cell-adhesion fragments"/>
    <property type="match status" value="1"/>
</dbReference>
<evidence type="ECO:0000259" key="1">
    <source>
        <dbReference type="PROSITE" id="PS50853"/>
    </source>
</evidence>
<feature type="domain" description="Fibronectin type-III" evidence="1">
    <location>
        <begin position="1"/>
        <end position="65"/>
    </location>
</feature>
<dbReference type="CDD" id="cd00063">
    <property type="entry name" value="FN3"/>
    <property type="match status" value="1"/>
</dbReference>
<protein>
    <submittedName>
        <fullName evidence="2">Major tail protein</fullName>
    </submittedName>
</protein>
<evidence type="ECO:0000313" key="2">
    <source>
        <dbReference type="EMBL" id="KRM61024.1"/>
    </source>
</evidence>
<reference evidence="2 3" key="1">
    <citation type="journal article" date="2015" name="Genome Announc.">
        <title>Expanding the biotechnology potential of lactobacilli through comparative genomics of 213 strains and associated genera.</title>
        <authorList>
            <person name="Sun Z."/>
            <person name="Harris H.M."/>
            <person name="McCann A."/>
            <person name="Guo C."/>
            <person name="Argimon S."/>
            <person name="Zhang W."/>
            <person name="Yang X."/>
            <person name="Jeffery I.B."/>
            <person name="Cooney J.C."/>
            <person name="Kagawa T.F."/>
            <person name="Liu W."/>
            <person name="Song Y."/>
            <person name="Salvetti E."/>
            <person name="Wrobel A."/>
            <person name="Rasinkangas P."/>
            <person name="Parkhill J."/>
            <person name="Rea M.C."/>
            <person name="O'Sullivan O."/>
            <person name="Ritari J."/>
            <person name="Douillard F.P."/>
            <person name="Paul Ross R."/>
            <person name="Yang R."/>
            <person name="Briner A.E."/>
            <person name="Felis G.E."/>
            <person name="de Vos W.M."/>
            <person name="Barrangou R."/>
            <person name="Klaenhammer T.R."/>
            <person name="Caufield P.W."/>
            <person name="Cui Y."/>
            <person name="Zhang H."/>
            <person name="O'Toole P.W."/>
        </authorList>
    </citation>
    <scope>NUCLEOTIDE SEQUENCE [LARGE SCALE GENOMIC DNA]</scope>
    <source>
        <strain evidence="2 3">DSM 20634</strain>
    </source>
</reference>